<sequence>MNHSLVGKTAAANMCERINKLIRNFEKSLAPDEVAAMSLASFSNRPIIIKRLGYWNPDLIVLYGFDPNTGEALKMIQHISQFTLCLITLKRPPDDEPLPEEEEDKKQSSRRIGFIINEEEQP</sequence>
<dbReference type="OrthoDB" id="7041918at2"/>
<dbReference type="AlphaFoldDB" id="A0A1G6HJS5"/>
<proteinExistence type="predicted"/>
<reference evidence="3" key="1">
    <citation type="submission" date="2016-10" db="EMBL/GenBank/DDBJ databases">
        <authorList>
            <person name="Varghese N."/>
            <person name="Submissions S."/>
        </authorList>
    </citation>
    <scope>NUCLEOTIDE SEQUENCE [LARGE SCALE GENOMIC DNA]</scope>
    <source>
        <strain evidence="3">DSM 11005</strain>
    </source>
</reference>
<evidence type="ECO:0000313" key="2">
    <source>
        <dbReference type="EMBL" id="SDB94509.1"/>
    </source>
</evidence>
<dbReference type="Proteomes" id="UP000198943">
    <property type="component" value="Unassembled WGS sequence"/>
</dbReference>
<dbReference type="RefSeq" id="WP_093728814.1">
    <property type="nucleotide sequence ID" value="NZ_FMYW01000001.1"/>
</dbReference>
<evidence type="ECO:0000313" key="3">
    <source>
        <dbReference type="Proteomes" id="UP000198943"/>
    </source>
</evidence>
<gene>
    <name evidence="2" type="ORF">SAMN04487864_10115</name>
</gene>
<protein>
    <submittedName>
        <fullName evidence="2">Uncharacterized protein</fullName>
    </submittedName>
</protein>
<evidence type="ECO:0000256" key="1">
    <source>
        <dbReference type="SAM" id="MobiDB-lite"/>
    </source>
</evidence>
<feature type="region of interest" description="Disordered" evidence="1">
    <location>
        <begin position="91"/>
        <end position="122"/>
    </location>
</feature>
<organism evidence="2 3">
    <name type="scientific">Succiniclasticum ruminis</name>
    <dbReference type="NCBI Taxonomy" id="40841"/>
    <lineage>
        <taxon>Bacteria</taxon>
        <taxon>Bacillati</taxon>
        <taxon>Bacillota</taxon>
        <taxon>Negativicutes</taxon>
        <taxon>Acidaminococcales</taxon>
        <taxon>Acidaminococcaceae</taxon>
        <taxon>Succiniclasticum</taxon>
    </lineage>
</organism>
<name>A0A1G6HJS5_9FIRM</name>
<accession>A0A1G6HJS5</accession>
<dbReference type="EMBL" id="FMYW01000001">
    <property type="protein sequence ID" value="SDB94509.1"/>
    <property type="molecule type" value="Genomic_DNA"/>
</dbReference>
<keyword evidence="3" id="KW-1185">Reference proteome</keyword>